<sequence length="216" mass="23888">MTRLFHALLMLPLLALPAAAQIELSVYTGYQTAPHSDVSGSDPGGVGDFDFNAEWKGKSFDIPPYYGIRATWWRTERFGLGLEFNHAKVYASDDTLADNGFDRLELTDGHNLVTLNAFYRWPQPDRRWTPYVGGGLGVAIPHADVMTAGGKTFEYQLTGAAVVWIAGLSYELNEEWAIFGEYKGSYSQNDIDLDNGGSMDANIVTNALNIGISYRF</sequence>
<gene>
    <name evidence="4" type="ORF">Ga0609869_001145</name>
</gene>
<reference evidence="4 5" key="1">
    <citation type="submission" date="2024-06" db="EMBL/GenBank/DDBJ databases">
        <title>Genome of Rhodovulum iodosum, a marine photoferrotroph.</title>
        <authorList>
            <person name="Bianchini G."/>
            <person name="Nikeleit V."/>
            <person name="Kappler A."/>
            <person name="Bryce C."/>
            <person name="Sanchez-Baracaldo P."/>
        </authorList>
    </citation>
    <scope>NUCLEOTIDE SEQUENCE [LARGE SCALE GENOMIC DNA]</scope>
    <source>
        <strain evidence="4 5">UT/N1</strain>
    </source>
</reference>
<evidence type="ECO:0000313" key="5">
    <source>
        <dbReference type="Proteomes" id="UP001560019"/>
    </source>
</evidence>
<proteinExistence type="predicted"/>
<comment type="caution">
    <text evidence="4">The sequence shown here is derived from an EMBL/GenBank/DDBJ whole genome shotgun (WGS) entry which is preliminary data.</text>
</comment>
<feature type="domain" description="Outer membrane protein beta-barrel" evidence="3">
    <location>
        <begin position="7"/>
        <end position="216"/>
    </location>
</feature>
<dbReference type="InterPro" id="IPR011250">
    <property type="entry name" value="OMP/PagP_B-barrel"/>
</dbReference>
<evidence type="ECO:0000256" key="1">
    <source>
        <dbReference type="ARBA" id="ARBA00022729"/>
    </source>
</evidence>
<dbReference type="InterPro" id="IPR027385">
    <property type="entry name" value="Beta-barrel_OMP"/>
</dbReference>
<evidence type="ECO:0000256" key="2">
    <source>
        <dbReference type="SAM" id="SignalP"/>
    </source>
</evidence>
<name>A0ABV3XR52_9RHOB</name>
<evidence type="ECO:0000313" key="4">
    <source>
        <dbReference type="EMBL" id="MEX5727792.1"/>
    </source>
</evidence>
<feature type="chain" id="PRO_5045454341" evidence="2">
    <location>
        <begin position="21"/>
        <end position="216"/>
    </location>
</feature>
<keyword evidence="1 2" id="KW-0732">Signal</keyword>
<keyword evidence="5" id="KW-1185">Reference proteome</keyword>
<dbReference type="SUPFAM" id="SSF56925">
    <property type="entry name" value="OMPA-like"/>
    <property type="match status" value="1"/>
</dbReference>
<dbReference type="EMBL" id="JBEHHI010000001">
    <property type="protein sequence ID" value="MEX5727792.1"/>
    <property type="molecule type" value="Genomic_DNA"/>
</dbReference>
<dbReference type="Pfam" id="PF13505">
    <property type="entry name" value="OMP_b-brl"/>
    <property type="match status" value="1"/>
</dbReference>
<protein>
    <submittedName>
        <fullName evidence="4">Lipid A oxidase</fullName>
    </submittedName>
</protein>
<organism evidence="4 5">
    <name type="scientific">Rhodovulum iodosum</name>
    <dbReference type="NCBI Taxonomy" id="68291"/>
    <lineage>
        <taxon>Bacteria</taxon>
        <taxon>Pseudomonadati</taxon>
        <taxon>Pseudomonadota</taxon>
        <taxon>Alphaproteobacteria</taxon>
        <taxon>Rhodobacterales</taxon>
        <taxon>Paracoccaceae</taxon>
        <taxon>Rhodovulum</taxon>
    </lineage>
</organism>
<evidence type="ECO:0000259" key="3">
    <source>
        <dbReference type="Pfam" id="PF13505"/>
    </source>
</evidence>
<dbReference type="Gene3D" id="2.40.160.20">
    <property type="match status" value="1"/>
</dbReference>
<accession>A0ABV3XR52</accession>
<feature type="signal peptide" evidence="2">
    <location>
        <begin position="1"/>
        <end position="20"/>
    </location>
</feature>
<dbReference type="Proteomes" id="UP001560019">
    <property type="component" value="Unassembled WGS sequence"/>
</dbReference>